<dbReference type="SUPFAM" id="SSF51621">
    <property type="entry name" value="Phosphoenolpyruvate/pyruvate domain"/>
    <property type="match status" value="1"/>
</dbReference>
<evidence type="ECO:0000259" key="14">
    <source>
        <dbReference type="Pfam" id="PF00391"/>
    </source>
</evidence>
<feature type="binding site" evidence="12">
    <location>
        <position position="738"/>
    </location>
    <ligand>
        <name>substrate</name>
    </ligand>
</feature>
<comment type="function">
    <text evidence="2">Catalyzes the reversible phosphorylation of pyruvate and phosphate.</text>
</comment>
<accession>A0A1H2QH91</accession>
<evidence type="ECO:0000256" key="11">
    <source>
        <dbReference type="PIRSR" id="PIRSR000853-1"/>
    </source>
</evidence>
<dbReference type="Gene3D" id="3.30.470.20">
    <property type="entry name" value="ATP-grasp fold, B domain"/>
    <property type="match status" value="1"/>
</dbReference>
<feature type="active site" description="Proton donor" evidence="11">
    <location>
        <position position="824"/>
    </location>
</feature>
<dbReference type="GO" id="GO:0016301">
    <property type="term" value="F:kinase activity"/>
    <property type="evidence" value="ECO:0007669"/>
    <property type="project" value="UniProtKB-KW"/>
</dbReference>
<dbReference type="Gene3D" id="1.10.189.10">
    <property type="entry name" value="Pyruvate Phosphate Dikinase, domain 2"/>
    <property type="match status" value="1"/>
</dbReference>
<evidence type="ECO:0000256" key="1">
    <source>
        <dbReference type="ARBA" id="ARBA00001946"/>
    </source>
</evidence>
<proteinExistence type="inferred from homology"/>
<name>A0A1H2QH91_9RHOB</name>
<dbReference type="InterPro" id="IPR010121">
    <property type="entry name" value="Pyruvate_phosphate_dikinase"/>
</dbReference>
<evidence type="ECO:0000256" key="12">
    <source>
        <dbReference type="PIRSR" id="PIRSR000853-2"/>
    </source>
</evidence>
<dbReference type="EC" id="2.7.9.1" evidence="4"/>
<evidence type="ECO:0000256" key="8">
    <source>
        <dbReference type="ARBA" id="ARBA00022777"/>
    </source>
</evidence>
<reference evidence="17" key="1">
    <citation type="submission" date="2016-10" db="EMBL/GenBank/DDBJ databases">
        <authorList>
            <person name="Varghese N."/>
            <person name="Submissions S."/>
        </authorList>
    </citation>
    <scope>NUCLEOTIDE SEQUENCE [LARGE SCALE GENOMIC DNA]</scope>
    <source>
        <strain evidence="17">DSM 10014</strain>
    </source>
</reference>
<dbReference type="PANTHER" id="PTHR22931:SF9">
    <property type="entry name" value="PYRUVATE, PHOSPHATE DIKINASE 1, CHLOROPLASTIC"/>
    <property type="match status" value="1"/>
</dbReference>
<feature type="binding site" evidence="12">
    <location>
        <position position="759"/>
    </location>
    <ligand>
        <name>substrate</name>
    </ligand>
</feature>
<evidence type="ECO:0000259" key="15">
    <source>
        <dbReference type="Pfam" id="PF02896"/>
    </source>
</evidence>
<dbReference type="EMBL" id="FNNB01000001">
    <property type="protein sequence ID" value="SDW06492.1"/>
    <property type="molecule type" value="Genomic_DNA"/>
</dbReference>
<evidence type="ECO:0000256" key="10">
    <source>
        <dbReference type="ARBA" id="ARBA00032883"/>
    </source>
</evidence>
<dbReference type="SUPFAM" id="SSF56059">
    <property type="entry name" value="Glutathione synthetase ATP-binding domain-like"/>
    <property type="match status" value="1"/>
</dbReference>
<dbReference type="InterPro" id="IPR015813">
    <property type="entry name" value="Pyrv/PenolPyrv_kinase-like_dom"/>
</dbReference>
<evidence type="ECO:0000256" key="9">
    <source>
        <dbReference type="ARBA" id="ARBA00022842"/>
    </source>
</evidence>
<dbReference type="InterPro" id="IPR040442">
    <property type="entry name" value="Pyrv_kinase-like_dom_sf"/>
</dbReference>
<gene>
    <name evidence="16" type="ORF">SAMN04488041_101202</name>
</gene>
<dbReference type="Gene3D" id="3.50.30.10">
    <property type="entry name" value="Phosphohistidine domain"/>
    <property type="match status" value="1"/>
</dbReference>
<evidence type="ECO:0000256" key="5">
    <source>
        <dbReference type="ARBA" id="ARBA00020138"/>
    </source>
</evidence>
<evidence type="ECO:0000256" key="3">
    <source>
        <dbReference type="ARBA" id="ARBA00007837"/>
    </source>
</evidence>
<dbReference type="Gene3D" id="3.30.1490.20">
    <property type="entry name" value="ATP-grasp fold, A domain"/>
    <property type="match status" value="1"/>
</dbReference>
<sequence>MGKAITPCHTTAKAYAAQEPKGAAVQKTAMTTLVTQTAPIANDTHGGRAKCLQRLVRLDLPVPRTVALPFDVVLEIAQGQIPDLQAVADEFPQDALLCVRPSSQDPDWGGPGAVMNIGMNDDRYADYCERMGEGPASALYTRFVQSYAVNVARLDPDMFDDVEGDGREALLQSLRAYELETEESFPQDRVTQLTAVLSSMARAWEGTSARLLRQAKGAPADAGLGLIVQQMVFGVGTGICGSGVLQLVDSTTGLPQITGRYLSQSQGRDALQDTADALYLTRDPRGPSLEEHAPEAFEMLKQHAALMRVRLRAEMQVEFVISDGELFILDGVRVSRSSRAAVRIAVALADEGIIPREEALMRVQPRTLTELLHRQVDPRVKRDVIGRGIAASPGAATGRIVFNANDAQASAARGEKCILVRRETSPEDIRGMHAAQAVLTERGGITSHAAVIGRGMGLPCVVGASSMRFDLVKGVITAPDGRMFKAGDEITLDGTSGEVLCGAADMLEPLLDATFQKLMSWAEDAADIGIRANADTPADAQTARNFDAQGIGLCRTEHMFFDPSRLTVMREMIFADTSEGRRAVLERLLPMQRDDFIQLFRIMQGQPVCIRLFDPPLHEFLPSTRTGQRDLAEALDLPLSNVTRRIEAMTEYNPMLGLRGVRLGVTVPEIYEMQARAIFEATIEASRDGDPVVPEIMIPLVSAKREVELIKASVDKIATAVKSERGASFTYRLGVMVETPRAALRAGEISPHCSFLSFGTNDLTQMTYGLSRDDAGRFMSTYVQQGVFPEDPFHMLDRDGVGELLQLGAARGREAQPGITLSICGEHGGNPESIAFCRDAGFDYVSCSPFRVPVARLAAAQLAIADKIG</sequence>
<evidence type="ECO:0000313" key="17">
    <source>
        <dbReference type="Proteomes" id="UP000183076"/>
    </source>
</evidence>
<keyword evidence="7 13" id="KW-0479">Metal-binding</keyword>
<dbReference type="Pfam" id="PF02896">
    <property type="entry name" value="PEP-utilizers_C"/>
    <property type="match status" value="1"/>
</dbReference>
<evidence type="ECO:0000313" key="16">
    <source>
        <dbReference type="EMBL" id="SDW06492.1"/>
    </source>
</evidence>
<protein>
    <recommendedName>
        <fullName evidence="5">Pyruvate, phosphate dikinase</fullName>
        <ecNumber evidence="4">2.7.9.1</ecNumber>
    </recommendedName>
    <alternativeName>
        <fullName evidence="10">Pyruvate, orthophosphate dikinase</fullName>
    </alternativeName>
</protein>
<feature type="binding site" evidence="12">
    <location>
        <position position="611"/>
    </location>
    <ligand>
        <name>substrate</name>
    </ligand>
</feature>
<dbReference type="InterPro" id="IPR023151">
    <property type="entry name" value="PEP_util_CS"/>
</dbReference>
<feature type="binding site" evidence="13">
    <location>
        <position position="762"/>
    </location>
    <ligand>
        <name>Mg(2+)</name>
        <dbReference type="ChEBI" id="CHEBI:18420"/>
    </ligand>
</feature>
<evidence type="ECO:0000256" key="2">
    <source>
        <dbReference type="ARBA" id="ARBA00003144"/>
    </source>
</evidence>
<dbReference type="InterPro" id="IPR000121">
    <property type="entry name" value="PEP_util_C"/>
</dbReference>
<keyword evidence="6" id="KW-0808">Transferase</keyword>
<comment type="similarity">
    <text evidence="3">Belongs to the PEP-utilizing enzyme family.</text>
</comment>
<dbReference type="Proteomes" id="UP000183076">
    <property type="component" value="Unassembled WGS sequence"/>
</dbReference>
<evidence type="ECO:0000256" key="7">
    <source>
        <dbReference type="ARBA" id="ARBA00022723"/>
    </source>
</evidence>
<feature type="binding site" evidence="13">
    <location>
        <position position="738"/>
    </location>
    <ligand>
        <name>Mg(2+)</name>
        <dbReference type="ChEBI" id="CHEBI:18420"/>
    </ligand>
</feature>
<dbReference type="GO" id="GO:0005524">
    <property type="term" value="F:ATP binding"/>
    <property type="evidence" value="ECO:0007669"/>
    <property type="project" value="InterPro"/>
</dbReference>
<dbReference type="Gene3D" id="3.20.20.60">
    <property type="entry name" value="Phosphoenolpyruvate-binding domains"/>
    <property type="match status" value="1"/>
</dbReference>
<keyword evidence="8 16" id="KW-0418">Kinase</keyword>
<organism evidence="16 17">
    <name type="scientific">Sulfitobacter pontiacus</name>
    <dbReference type="NCBI Taxonomy" id="60137"/>
    <lineage>
        <taxon>Bacteria</taxon>
        <taxon>Pseudomonadati</taxon>
        <taxon>Pseudomonadota</taxon>
        <taxon>Alphaproteobacteria</taxon>
        <taxon>Rhodobacterales</taxon>
        <taxon>Roseobacteraceae</taxon>
        <taxon>Sulfitobacter</taxon>
    </lineage>
</organism>
<keyword evidence="16" id="KW-0670">Pyruvate</keyword>
<evidence type="ECO:0000256" key="4">
    <source>
        <dbReference type="ARBA" id="ARBA00011994"/>
    </source>
</evidence>
<evidence type="ECO:0000256" key="6">
    <source>
        <dbReference type="ARBA" id="ARBA00022679"/>
    </source>
</evidence>
<comment type="cofactor">
    <cofactor evidence="1 13">
        <name>Mg(2+)</name>
        <dbReference type="ChEBI" id="CHEBI:18420"/>
    </cofactor>
</comment>
<dbReference type="GO" id="GO:0046872">
    <property type="term" value="F:metal ion binding"/>
    <property type="evidence" value="ECO:0007669"/>
    <property type="project" value="UniProtKB-KW"/>
</dbReference>
<dbReference type="PIRSF" id="PIRSF000853">
    <property type="entry name" value="PPDK"/>
    <property type="match status" value="1"/>
</dbReference>
<dbReference type="STRING" id="60137.SAMN04488041_101202"/>
<evidence type="ECO:0000256" key="13">
    <source>
        <dbReference type="PIRSR" id="PIRSR000853-3"/>
    </source>
</evidence>
<dbReference type="InterPro" id="IPR008279">
    <property type="entry name" value="PEP-util_enz_mobile_dom"/>
</dbReference>
<dbReference type="InterPro" id="IPR036637">
    <property type="entry name" value="Phosphohistidine_dom_sf"/>
</dbReference>
<dbReference type="PROSITE" id="PS00742">
    <property type="entry name" value="PEP_ENZYMES_2"/>
    <property type="match status" value="1"/>
</dbReference>
<dbReference type="GO" id="GO:0050242">
    <property type="term" value="F:pyruvate, phosphate dikinase activity"/>
    <property type="evidence" value="ECO:0007669"/>
    <property type="project" value="UniProtKB-EC"/>
</dbReference>
<dbReference type="AlphaFoldDB" id="A0A1H2QH91"/>
<dbReference type="SUPFAM" id="SSF52009">
    <property type="entry name" value="Phosphohistidine domain"/>
    <property type="match status" value="1"/>
</dbReference>
<keyword evidence="9 13" id="KW-0460">Magnesium</keyword>
<dbReference type="InterPro" id="IPR013815">
    <property type="entry name" value="ATP_grasp_subdomain_1"/>
</dbReference>
<feature type="domain" description="PEP-utilising enzyme mobile" evidence="14">
    <location>
        <begin position="415"/>
        <end position="497"/>
    </location>
</feature>
<feature type="binding site" evidence="12">
    <location>
        <position position="760"/>
    </location>
    <ligand>
        <name>substrate</name>
    </ligand>
</feature>
<feature type="binding site" evidence="12">
    <location>
        <position position="762"/>
    </location>
    <ligand>
        <name>substrate</name>
    </ligand>
</feature>
<dbReference type="PANTHER" id="PTHR22931">
    <property type="entry name" value="PHOSPHOENOLPYRUVATE DIKINASE-RELATED"/>
    <property type="match status" value="1"/>
</dbReference>
<feature type="binding site" evidence="12">
    <location>
        <position position="761"/>
    </location>
    <ligand>
        <name>substrate</name>
    </ligand>
</feature>
<feature type="domain" description="PEP-utilising enzyme C-terminal" evidence="15">
    <location>
        <begin position="514"/>
        <end position="862"/>
    </location>
</feature>
<feature type="binding site" evidence="12">
    <location>
        <position position="555"/>
    </location>
    <ligand>
        <name>substrate</name>
    </ligand>
</feature>
<dbReference type="Pfam" id="PF00391">
    <property type="entry name" value="PEP-utilizers"/>
    <property type="match status" value="1"/>
</dbReference>
<feature type="active site" description="Tele-phosphohistidine intermediate" evidence="11">
    <location>
        <position position="448"/>
    </location>
</feature>